<evidence type="ECO:0000313" key="3">
    <source>
        <dbReference type="Proteomes" id="UP001151760"/>
    </source>
</evidence>
<keyword evidence="3" id="KW-1185">Reference proteome</keyword>
<sequence length="181" mass="20215">MKPKPNKAKENPSFSSVVNGVVALNGKSSIDKGGYDEEHILYVSYEGFDNLKISDVGGLWVWIQFPNANACSNFKYNGNMKTMFNFKSVGFHFVHGDRLRIKRGRTIDGSNDRVPDDIEADIPTKFDLDQQGPTFANTGNHLNNLGNQKAKANEEEENDKNETNANNESDKSCPPGFKHMK</sequence>
<dbReference type="Proteomes" id="UP001151760">
    <property type="component" value="Unassembled WGS sequence"/>
</dbReference>
<feature type="compositionally biased region" description="Polar residues" evidence="1">
    <location>
        <begin position="131"/>
        <end position="147"/>
    </location>
</feature>
<accession>A0ABQ5HG08</accession>
<protein>
    <submittedName>
        <fullName evidence="2">Uncharacterized protein</fullName>
    </submittedName>
</protein>
<name>A0ABQ5HG08_9ASTR</name>
<reference evidence="2" key="1">
    <citation type="journal article" date="2022" name="Int. J. Mol. Sci.">
        <title>Draft Genome of Tanacetum Coccineum: Genomic Comparison of Closely Related Tanacetum-Family Plants.</title>
        <authorList>
            <person name="Yamashiro T."/>
            <person name="Shiraishi A."/>
            <person name="Nakayama K."/>
            <person name="Satake H."/>
        </authorList>
    </citation>
    <scope>NUCLEOTIDE SEQUENCE</scope>
</reference>
<evidence type="ECO:0000256" key="1">
    <source>
        <dbReference type="SAM" id="MobiDB-lite"/>
    </source>
</evidence>
<organism evidence="2 3">
    <name type="scientific">Tanacetum coccineum</name>
    <dbReference type="NCBI Taxonomy" id="301880"/>
    <lineage>
        <taxon>Eukaryota</taxon>
        <taxon>Viridiplantae</taxon>
        <taxon>Streptophyta</taxon>
        <taxon>Embryophyta</taxon>
        <taxon>Tracheophyta</taxon>
        <taxon>Spermatophyta</taxon>
        <taxon>Magnoliopsida</taxon>
        <taxon>eudicotyledons</taxon>
        <taxon>Gunneridae</taxon>
        <taxon>Pentapetalae</taxon>
        <taxon>asterids</taxon>
        <taxon>campanulids</taxon>
        <taxon>Asterales</taxon>
        <taxon>Asteraceae</taxon>
        <taxon>Asteroideae</taxon>
        <taxon>Anthemideae</taxon>
        <taxon>Anthemidinae</taxon>
        <taxon>Tanacetum</taxon>
    </lineage>
</organism>
<gene>
    <name evidence="2" type="ORF">Tco_1067869</name>
</gene>
<proteinExistence type="predicted"/>
<dbReference type="EMBL" id="BQNB010019519">
    <property type="protein sequence ID" value="GJT86152.1"/>
    <property type="molecule type" value="Genomic_DNA"/>
</dbReference>
<comment type="caution">
    <text evidence="2">The sequence shown here is derived from an EMBL/GenBank/DDBJ whole genome shotgun (WGS) entry which is preliminary data.</text>
</comment>
<feature type="region of interest" description="Disordered" evidence="1">
    <location>
        <begin position="127"/>
        <end position="181"/>
    </location>
</feature>
<reference evidence="2" key="2">
    <citation type="submission" date="2022-01" db="EMBL/GenBank/DDBJ databases">
        <authorList>
            <person name="Yamashiro T."/>
            <person name="Shiraishi A."/>
            <person name="Satake H."/>
            <person name="Nakayama K."/>
        </authorList>
    </citation>
    <scope>NUCLEOTIDE SEQUENCE</scope>
</reference>
<evidence type="ECO:0000313" key="2">
    <source>
        <dbReference type="EMBL" id="GJT86152.1"/>
    </source>
</evidence>